<sequence length="120" mass="12863">MADVLEKIAAMEASNTVLTPAEPGQWAGKEGKHTPQLTIADGKASVIVPHGMSDDHYIEFVYLKNAAGEIVAANMFEVGSLKDVKQGNLTMDSVEDQTELTPFAYCNDHGLWKGDTVAVA</sequence>
<dbReference type="EMBL" id="HBGJ01042754">
    <property type="protein sequence ID" value="CAD9268404.1"/>
    <property type="molecule type" value="Transcribed_RNA"/>
</dbReference>
<dbReference type="PANTHER" id="PTHR36541:SF1">
    <property type="entry name" value="SUPEROXIDE REDUCTASE-RELATED"/>
    <property type="match status" value="1"/>
</dbReference>
<dbReference type="GO" id="GO:0016491">
    <property type="term" value="F:oxidoreductase activity"/>
    <property type="evidence" value="ECO:0007669"/>
    <property type="project" value="InterPro"/>
</dbReference>
<keyword evidence="5" id="KW-0408">Iron</keyword>
<keyword evidence="2" id="KW-0813">Transport</keyword>
<dbReference type="AlphaFoldDB" id="A0A7S1UHS7"/>
<evidence type="ECO:0000256" key="5">
    <source>
        <dbReference type="ARBA" id="ARBA00023004"/>
    </source>
</evidence>
<evidence type="ECO:0000256" key="4">
    <source>
        <dbReference type="ARBA" id="ARBA00022982"/>
    </source>
</evidence>
<dbReference type="InterPro" id="IPR036073">
    <property type="entry name" value="Desulfoferrodoxin_Fe-bd_dom_sf"/>
</dbReference>
<evidence type="ECO:0000313" key="7">
    <source>
        <dbReference type="EMBL" id="CAD9268404.1"/>
    </source>
</evidence>
<dbReference type="Pfam" id="PF01880">
    <property type="entry name" value="Desulfoferrodox"/>
    <property type="match status" value="1"/>
</dbReference>
<name>A0A7S1UHS7_9STRA</name>
<keyword evidence="4" id="KW-0249">Electron transport</keyword>
<organism evidence="7">
    <name type="scientific">Phaeomonas parva</name>
    <dbReference type="NCBI Taxonomy" id="124430"/>
    <lineage>
        <taxon>Eukaryota</taxon>
        <taxon>Sar</taxon>
        <taxon>Stramenopiles</taxon>
        <taxon>Ochrophyta</taxon>
        <taxon>Pinguiophyceae</taxon>
        <taxon>Pinguiochrysidales</taxon>
        <taxon>Pinguiochrysidaceae</taxon>
        <taxon>Phaeomonas</taxon>
    </lineage>
</organism>
<dbReference type="InterPro" id="IPR051233">
    <property type="entry name" value="Desulfoferrodoxin_SOR"/>
</dbReference>
<evidence type="ECO:0000259" key="6">
    <source>
        <dbReference type="Pfam" id="PF01880"/>
    </source>
</evidence>
<evidence type="ECO:0000256" key="1">
    <source>
        <dbReference type="ARBA" id="ARBA00005941"/>
    </source>
</evidence>
<proteinExistence type="inferred from homology"/>
<reference evidence="7" key="1">
    <citation type="submission" date="2021-01" db="EMBL/GenBank/DDBJ databases">
        <authorList>
            <person name="Corre E."/>
            <person name="Pelletier E."/>
            <person name="Niang G."/>
            <person name="Scheremetjew M."/>
            <person name="Finn R."/>
            <person name="Kale V."/>
            <person name="Holt S."/>
            <person name="Cochrane G."/>
            <person name="Meng A."/>
            <person name="Brown T."/>
            <person name="Cohen L."/>
        </authorList>
    </citation>
    <scope>NUCLEOTIDE SEQUENCE</scope>
    <source>
        <strain evidence="7">CCMP2877</strain>
    </source>
</reference>
<dbReference type="PANTHER" id="PTHR36541">
    <property type="entry name" value="SUPEROXIDE REDUCTASE-RELATED"/>
    <property type="match status" value="1"/>
</dbReference>
<dbReference type="InterPro" id="IPR002742">
    <property type="entry name" value="Desulfoferrodoxin_Fe-bd_dom"/>
</dbReference>
<keyword evidence="3" id="KW-0479">Metal-binding</keyword>
<dbReference type="Gene3D" id="2.60.40.730">
    <property type="entry name" value="SOR catalytic domain"/>
    <property type="match status" value="1"/>
</dbReference>
<feature type="domain" description="Desulfoferrodoxin ferrous iron-binding" evidence="6">
    <location>
        <begin position="31"/>
        <end position="114"/>
    </location>
</feature>
<evidence type="ECO:0000256" key="2">
    <source>
        <dbReference type="ARBA" id="ARBA00022448"/>
    </source>
</evidence>
<dbReference type="GO" id="GO:0005506">
    <property type="term" value="F:iron ion binding"/>
    <property type="evidence" value="ECO:0007669"/>
    <property type="project" value="InterPro"/>
</dbReference>
<accession>A0A7S1UHS7</accession>
<comment type="similarity">
    <text evidence="1">Belongs to the desulfoferrodoxin family.</text>
</comment>
<evidence type="ECO:0000256" key="3">
    <source>
        <dbReference type="ARBA" id="ARBA00022723"/>
    </source>
</evidence>
<protein>
    <recommendedName>
        <fullName evidence="6">Desulfoferrodoxin ferrous iron-binding domain-containing protein</fullName>
    </recommendedName>
</protein>
<dbReference type="SUPFAM" id="SSF49367">
    <property type="entry name" value="Superoxide reductase-like"/>
    <property type="match status" value="1"/>
</dbReference>
<gene>
    <name evidence="7" type="ORF">PPAR1163_LOCUS26837</name>
</gene>